<evidence type="ECO:0000313" key="2">
    <source>
        <dbReference type="EMBL" id="MBP2416888.1"/>
    </source>
</evidence>
<dbReference type="Proteomes" id="UP000758168">
    <property type="component" value="Unassembled WGS sequence"/>
</dbReference>
<feature type="transmembrane region" description="Helical" evidence="1">
    <location>
        <begin position="48"/>
        <end position="68"/>
    </location>
</feature>
<sequence>MTSDPSLPVVLAPRWGVVVALAVAAVLGAVAVLGILRQALDVVEGRGLYVFAAVGVGLVVLVAPLVLLRVISRTRVHVGADAVERRAGDRVLARLRFDEAREIRVRWQVSPGVMGRRPVVALLGPAGGVRGIVVNGLLVADLDPLLDRVAVEVGWRPAVLTSDWAVYDEVMASRSSH</sequence>
<gene>
    <name evidence="2" type="ORF">JOF54_001810</name>
</gene>
<dbReference type="EMBL" id="JAGIOB010000001">
    <property type="protein sequence ID" value="MBP2416888.1"/>
    <property type="molecule type" value="Genomic_DNA"/>
</dbReference>
<proteinExistence type="predicted"/>
<dbReference type="RefSeq" id="WP_210054929.1">
    <property type="nucleotide sequence ID" value="NZ_BAAAMH010000004.1"/>
</dbReference>
<evidence type="ECO:0000313" key="3">
    <source>
        <dbReference type="Proteomes" id="UP000758168"/>
    </source>
</evidence>
<keyword evidence="1" id="KW-1133">Transmembrane helix</keyword>
<keyword evidence="3" id="KW-1185">Reference proteome</keyword>
<evidence type="ECO:0000256" key="1">
    <source>
        <dbReference type="SAM" id="Phobius"/>
    </source>
</evidence>
<protein>
    <submittedName>
        <fullName evidence="2">Heme exporter protein D</fullName>
    </submittedName>
</protein>
<comment type="caution">
    <text evidence="2">The sequence shown here is derived from an EMBL/GenBank/DDBJ whole genome shotgun (WGS) entry which is preliminary data.</text>
</comment>
<accession>A0ABS4Z775</accession>
<reference evidence="2 3" key="1">
    <citation type="submission" date="2021-03" db="EMBL/GenBank/DDBJ databases">
        <title>Sequencing the genomes of 1000 actinobacteria strains.</title>
        <authorList>
            <person name="Klenk H.-P."/>
        </authorList>
    </citation>
    <scope>NUCLEOTIDE SEQUENCE [LARGE SCALE GENOMIC DNA]</scope>
    <source>
        <strain evidence="2 3">DSM 12936</strain>
    </source>
</reference>
<keyword evidence="1" id="KW-0472">Membrane</keyword>
<feature type="transmembrane region" description="Helical" evidence="1">
    <location>
        <begin position="15"/>
        <end position="36"/>
    </location>
</feature>
<name>A0ABS4Z775_9ACTN</name>
<organism evidence="2 3">
    <name type="scientific">Microlunatus capsulatus</name>
    <dbReference type="NCBI Taxonomy" id="99117"/>
    <lineage>
        <taxon>Bacteria</taxon>
        <taxon>Bacillati</taxon>
        <taxon>Actinomycetota</taxon>
        <taxon>Actinomycetes</taxon>
        <taxon>Propionibacteriales</taxon>
        <taxon>Propionibacteriaceae</taxon>
        <taxon>Microlunatus</taxon>
    </lineage>
</organism>
<keyword evidence="1" id="KW-0812">Transmembrane</keyword>